<reference evidence="1" key="1">
    <citation type="submission" date="2022-07" db="EMBL/GenBank/DDBJ databases">
        <title>Genome Sequence of Lecanicillium saksenae.</title>
        <authorList>
            <person name="Buettner E."/>
        </authorList>
    </citation>
    <scope>NUCLEOTIDE SEQUENCE</scope>
    <source>
        <strain evidence="1">VT-O1</strain>
    </source>
</reference>
<dbReference type="Proteomes" id="UP001148737">
    <property type="component" value="Unassembled WGS sequence"/>
</dbReference>
<protein>
    <submittedName>
        <fullName evidence="1">Uncharacterized protein</fullName>
    </submittedName>
</protein>
<evidence type="ECO:0000313" key="2">
    <source>
        <dbReference type="Proteomes" id="UP001148737"/>
    </source>
</evidence>
<gene>
    <name evidence="1" type="ORF">NLG97_g8394</name>
</gene>
<accession>A0ACC1QJL2</accession>
<organism evidence="1 2">
    <name type="scientific">Lecanicillium saksenae</name>
    <dbReference type="NCBI Taxonomy" id="468837"/>
    <lineage>
        <taxon>Eukaryota</taxon>
        <taxon>Fungi</taxon>
        <taxon>Dikarya</taxon>
        <taxon>Ascomycota</taxon>
        <taxon>Pezizomycotina</taxon>
        <taxon>Sordariomycetes</taxon>
        <taxon>Hypocreomycetidae</taxon>
        <taxon>Hypocreales</taxon>
        <taxon>Cordycipitaceae</taxon>
        <taxon>Lecanicillium</taxon>
    </lineage>
</organism>
<name>A0ACC1QJL2_9HYPO</name>
<proteinExistence type="predicted"/>
<comment type="caution">
    <text evidence="1">The sequence shown here is derived from an EMBL/GenBank/DDBJ whole genome shotgun (WGS) entry which is preliminary data.</text>
</comment>
<evidence type="ECO:0000313" key="1">
    <source>
        <dbReference type="EMBL" id="KAJ3479141.1"/>
    </source>
</evidence>
<keyword evidence="2" id="KW-1185">Reference proteome</keyword>
<dbReference type="EMBL" id="JANAKD010001468">
    <property type="protein sequence ID" value="KAJ3479141.1"/>
    <property type="molecule type" value="Genomic_DNA"/>
</dbReference>
<sequence>MAKTRRHALIPLPTLVTLLQIQAAASSATTSTPSIPSKLRDDVSAFIPACAEQCLVSFLTVNYARGDDTDQYLSLDFVCGNRGRSGYTIGEGALQCLTGEKEVGFCSEVDAGGTSLCARIRKLGEAR</sequence>